<feature type="transmembrane region" description="Helical" evidence="1">
    <location>
        <begin position="6"/>
        <end position="24"/>
    </location>
</feature>
<keyword evidence="1" id="KW-0472">Membrane</keyword>
<accession>A0A1M6LIQ8</accession>
<keyword evidence="1" id="KW-0812">Transmembrane</keyword>
<evidence type="ECO:0000313" key="3">
    <source>
        <dbReference type="Proteomes" id="UP000184543"/>
    </source>
</evidence>
<feature type="transmembrane region" description="Helical" evidence="1">
    <location>
        <begin position="52"/>
        <end position="70"/>
    </location>
</feature>
<evidence type="ECO:0000313" key="2">
    <source>
        <dbReference type="EMBL" id="SHJ71069.1"/>
    </source>
</evidence>
<dbReference type="AlphaFoldDB" id="A0A1M6LIQ8"/>
<sequence length="77" mass="9085">MGYWKYILMIVGCTVYLIFFSKSVKHSKSAVDENENSDPYVSKETSDLYHDIRAFFGRLGAIFMILWSAYELYKYFS</sequence>
<name>A0A1M6LIQ8_9FLAO</name>
<proteinExistence type="predicted"/>
<reference evidence="3" key="1">
    <citation type="submission" date="2016-11" db="EMBL/GenBank/DDBJ databases">
        <authorList>
            <person name="Varghese N."/>
            <person name="Submissions S."/>
        </authorList>
    </citation>
    <scope>NUCLEOTIDE SEQUENCE [LARGE SCALE GENOMIC DNA]</scope>
    <source>
        <strain evidence="3">DSM 19858</strain>
    </source>
</reference>
<keyword evidence="3" id="KW-1185">Reference proteome</keyword>
<organism evidence="2 3">
    <name type="scientific">Pseudozobellia thermophila</name>
    <dbReference type="NCBI Taxonomy" id="192903"/>
    <lineage>
        <taxon>Bacteria</taxon>
        <taxon>Pseudomonadati</taxon>
        <taxon>Bacteroidota</taxon>
        <taxon>Flavobacteriia</taxon>
        <taxon>Flavobacteriales</taxon>
        <taxon>Flavobacteriaceae</taxon>
        <taxon>Pseudozobellia</taxon>
    </lineage>
</organism>
<gene>
    <name evidence="2" type="ORF">SAMN04488513_107176</name>
</gene>
<dbReference type="Proteomes" id="UP000184543">
    <property type="component" value="Unassembled WGS sequence"/>
</dbReference>
<protein>
    <submittedName>
        <fullName evidence="2">Uncharacterized protein</fullName>
    </submittedName>
</protein>
<dbReference type="EMBL" id="FQYU01000007">
    <property type="protein sequence ID" value="SHJ71069.1"/>
    <property type="molecule type" value="Genomic_DNA"/>
</dbReference>
<dbReference type="STRING" id="192903.SAMN04488513_107176"/>
<evidence type="ECO:0000256" key="1">
    <source>
        <dbReference type="SAM" id="Phobius"/>
    </source>
</evidence>
<keyword evidence="1" id="KW-1133">Transmembrane helix</keyword>